<name>A0A8X6Q1C5_NEPPI</name>
<organism evidence="1 2">
    <name type="scientific">Nephila pilipes</name>
    <name type="common">Giant wood spider</name>
    <name type="synonym">Nephila maculata</name>
    <dbReference type="NCBI Taxonomy" id="299642"/>
    <lineage>
        <taxon>Eukaryota</taxon>
        <taxon>Metazoa</taxon>
        <taxon>Ecdysozoa</taxon>
        <taxon>Arthropoda</taxon>
        <taxon>Chelicerata</taxon>
        <taxon>Arachnida</taxon>
        <taxon>Araneae</taxon>
        <taxon>Araneomorphae</taxon>
        <taxon>Entelegynae</taxon>
        <taxon>Araneoidea</taxon>
        <taxon>Nephilidae</taxon>
        <taxon>Nephila</taxon>
    </lineage>
</organism>
<gene>
    <name evidence="1" type="ORF">NPIL_476351</name>
</gene>
<accession>A0A8X6Q1C5</accession>
<comment type="caution">
    <text evidence="1">The sequence shown here is derived from an EMBL/GenBank/DDBJ whole genome shotgun (WGS) entry which is preliminary data.</text>
</comment>
<keyword evidence="2" id="KW-1185">Reference proteome</keyword>
<evidence type="ECO:0000313" key="1">
    <source>
        <dbReference type="EMBL" id="GFT94161.1"/>
    </source>
</evidence>
<evidence type="ECO:0000313" key="2">
    <source>
        <dbReference type="Proteomes" id="UP000887013"/>
    </source>
</evidence>
<dbReference type="AlphaFoldDB" id="A0A8X6Q1C5"/>
<proteinExistence type="predicted"/>
<reference evidence="1" key="1">
    <citation type="submission" date="2020-08" db="EMBL/GenBank/DDBJ databases">
        <title>Multicomponent nature underlies the extraordinary mechanical properties of spider dragline silk.</title>
        <authorList>
            <person name="Kono N."/>
            <person name="Nakamura H."/>
            <person name="Mori M."/>
            <person name="Yoshida Y."/>
            <person name="Ohtoshi R."/>
            <person name="Malay A.D."/>
            <person name="Moran D.A.P."/>
            <person name="Tomita M."/>
            <person name="Numata K."/>
            <person name="Arakawa K."/>
        </authorList>
    </citation>
    <scope>NUCLEOTIDE SEQUENCE</scope>
</reference>
<protein>
    <submittedName>
        <fullName evidence="1">Uncharacterized protein</fullName>
    </submittedName>
</protein>
<dbReference type="EMBL" id="BMAW01025834">
    <property type="protein sequence ID" value="GFT94161.1"/>
    <property type="molecule type" value="Genomic_DNA"/>
</dbReference>
<sequence>MDTSNNTEVRELTVIDLCDLNLEDTYHRVDLLTDSKSCETYCDYLEQLIYNYTRQNTDAHDMKFISETQYIIIRCARKSSKLLSDELEY</sequence>
<dbReference type="Proteomes" id="UP000887013">
    <property type="component" value="Unassembled WGS sequence"/>
</dbReference>